<protein>
    <submittedName>
        <fullName evidence="1">Uncharacterized protein</fullName>
    </submittedName>
</protein>
<organism evidence="1 2">
    <name type="scientific">Trametes pubescens</name>
    <name type="common">White-rot fungus</name>
    <dbReference type="NCBI Taxonomy" id="154538"/>
    <lineage>
        <taxon>Eukaryota</taxon>
        <taxon>Fungi</taxon>
        <taxon>Dikarya</taxon>
        <taxon>Basidiomycota</taxon>
        <taxon>Agaricomycotina</taxon>
        <taxon>Agaricomycetes</taxon>
        <taxon>Polyporales</taxon>
        <taxon>Polyporaceae</taxon>
        <taxon>Trametes</taxon>
    </lineage>
</organism>
<proteinExistence type="predicted"/>
<gene>
    <name evidence="1" type="ORF">TRAPUB_11576</name>
</gene>
<name>A0A1M2VW61_TRAPU</name>
<dbReference type="Proteomes" id="UP000184267">
    <property type="component" value="Unassembled WGS sequence"/>
</dbReference>
<keyword evidence="2" id="KW-1185">Reference proteome</keyword>
<reference evidence="1 2" key="1">
    <citation type="submission" date="2016-10" db="EMBL/GenBank/DDBJ databases">
        <title>Genome sequence of the basidiomycete white-rot fungus Trametes pubescens.</title>
        <authorList>
            <person name="Makela M.R."/>
            <person name="Granchi Z."/>
            <person name="Peng M."/>
            <person name="De Vries R.P."/>
            <person name="Grigoriev I."/>
            <person name="Riley R."/>
            <person name="Hilden K."/>
        </authorList>
    </citation>
    <scope>NUCLEOTIDE SEQUENCE [LARGE SCALE GENOMIC DNA]</scope>
    <source>
        <strain evidence="1 2">FBCC735</strain>
    </source>
</reference>
<accession>A0A1M2VW61</accession>
<evidence type="ECO:0000313" key="2">
    <source>
        <dbReference type="Proteomes" id="UP000184267"/>
    </source>
</evidence>
<dbReference type="AlphaFoldDB" id="A0A1M2VW61"/>
<dbReference type="EMBL" id="MNAD01000561">
    <property type="protein sequence ID" value="OJT11857.1"/>
    <property type="molecule type" value="Genomic_DNA"/>
</dbReference>
<comment type="caution">
    <text evidence="1">The sequence shown here is derived from an EMBL/GenBank/DDBJ whole genome shotgun (WGS) entry which is preliminary data.</text>
</comment>
<sequence length="121" mass="13444">MPRDHYAIAALGVLRDDLHKLRDVLFEASDITDTQWVYVDQEGNSVTLAKQSYTPRGGVPLIAYEVEVLYNNELVAPEDKFTIHIINPTANIATNRQAVSAALDHFLKTGPSVSFKQIYAA</sequence>
<evidence type="ECO:0000313" key="1">
    <source>
        <dbReference type="EMBL" id="OJT11857.1"/>
    </source>
</evidence>